<dbReference type="Gene3D" id="1.10.1200.10">
    <property type="entry name" value="ACP-like"/>
    <property type="match status" value="1"/>
</dbReference>
<gene>
    <name evidence="2" type="ORF">SDC9_161736</name>
</gene>
<sequence length="80" mass="9111">MERKILLAELNSIFSDVFDNENLKISETTTSADVEGWDSLAHITLIAEIEEAFKMKFMMKDVIGMKNVGEMLDIIERETA</sequence>
<dbReference type="SUPFAM" id="SSF47336">
    <property type="entry name" value="ACP-like"/>
    <property type="match status" value="1"/>
</dbReference>
<dbReference type="PROSITE" id="PS50075">
    <property type="entry name" value="CARRIER"/>
    <property type="match status" value="1"/>
</dbReference>
<dbReference type="Pfam" id="PF00550">
    <property type="entry name" value="PP-binding"/>
    <property type="match status" value="1"/>
</dbReference>
<feature type="domain" description="Carrier" evidence="1">
    <location>
        <begin position="1"/>
        <end position="79"/>
    </location>
</feature>
<reference evidence="2" key="1">
    <citation type="submission" date="2019-08" db="EMBL/GenBank/DDBJ databases">
        <authorList>
            <person name="Kucharzyk K."/>
            <person name="Murdoch R.W."/>
            <person name="Higgins S."/>
            <person name="Loffler F."/>
        </authorList>
    </citation>
    <scope>NUCLEOTIDE SEQUENCE</scope>
</reference>
<dbReference type="InterPro" id="IPR036736">
    <property type="entry name" value="ACP-like_sf"/>
</dbReference>
<evidence type="ECO:0000259" key="1">
    <source>
        <dbReference type="PROSITE" id="PS50075"/>
    </source>
</evidence>
<comment type="caution">
    <text evidence="2">The sequence shown here is derived from an EMBL/GenBank/DDBJ whole genome shotgun (WGS) entry which is preliminary data.</text>
</comment>
<dbReference type="EMBL" id="VSSQ01061041">
    <property type="protein sequence ID" value="MPN14409.1"/>
    <property type="molecule type" value="Genomic_DNA"/>
</dbReference>
<dbReference type="AlphaFoldDB" id="A0A645FM34"/>
<dbReference type="InterPro" id="IPR009081">
    <property type="entry name" value="PP-bd_ACP"/>
</dbReference>
<protein>
    <recommendedName>
        <fullName evidence="1">Carrier domain-containing protein</fullName>
    </recommendedName>
</protein>
<accession>A0A645FM34</accession>
<evidence type="ECO:0000313" key="2">
    <source>
        <dbReference type="EMBL" id="MPN14409.1"/>
    </source>
</evidence>
<name>A0A645FM34_9ZZZZ</name>
<proteinExistence type="predicted"/>
<organism evidence="2">
    <name type="scientific">bioreactor metagenome</name>
    <dbReference type="NCBI Taxonomy" id="1076179"/>
    <lineage>
        <taxon>unclassified sequences</taxon>
        <taxon>metagenomes</taxon>
        <taxon>ecological metagenomes</taxon>
    </lineage>
</organism>